<comment type="catalytic activity">
    <reaction evidence="1">
        <text>4-hydroxy-4-methyl-2-oxoglutarate = 2 pyruvate</text>
        <dbReference type="Rhea" id="RHEA:22748"/>
        <dbReference type="ChEBI" id="CHEBI:15361"/>
        <dbReference type="ChEBI" id="CHEBI:58276"/>
        <dbReference type="EC" id="4.1.3.17"/>
    </reaction>
</comment>
<comment type="catalytic activity">
    <reaction evidence="12">
        <text>oxaloacetate + H(+) = pyruvate + CO2</text>
        <dbReference type="Rhea" id="RHEA:15641"/>
        <dbReference type="ChEBI" id="CHEBI:15361"/>
        <dbReference type="ChEBI" id="CHEBI:15378"/>
        <dbReference type="ChEBI" id="CHEBI:16452"/>
        <dbReference type="ChEBI" id="CHEBI:16526"/>
        <dbReference type="EC" id="4.1.1.112"/>
    </reaction>
</comment>
<evidence type="ECO:0000256" key="9">
    <source>
        <dbReference type="ARBA" id="ARBA00029596"/>
    </source>
</evidence>
<evidence type="ECO:0000313" key="14">
    <source>
        <dbReference type="Proteomes" id="UP001183817"/>
    </source>
</evidence>
<comment type="cofactor">
    <cofactor evidence="2">
        <name>a divalent metal cation</name>
        <dbReference type="ChEBI" id="CHEBI:60240"/>
    </cofactor>
</comment>
<protein>
    <recommendedName>
        <fullName evidence="7">Putative 4-hydroxy-4-methyl-2-oxoglutarate aldolase</fullName>
        <ecNumber evidence="6">4.1.1.112</ecNumber>
        <ecNumber evidence="5">4.1.3.17</ecNumber>
    </recommendedName>
    <alternativeName>
        <fullName evidence="11">Oxaloacetate decarboxylase</fullName>
    </alternativeName>
    <alternativeName>
        <fullName evidence="9">Regulator of ribonuclease activity homolog</fullName>
    </alternativeName>
    <alternativeName>
        <fullName evidence="10">RraA-like protein</fullName>
    </alternativeName>
</protein>
<gene>
    <name evidence="13" type="ORF">J2S64_002319</name>
</gene>
<dbReference type="PANTHER" id="PTHR33254:SF4">
    <property type="entry name" value="4-HYDROXY-4-METHYL-2-OXOGLUTARATE ALDOLASE 3-RELATED"/>
    <property type="match status" value="1"/>
</dbReference>
<sequence>MGVMHSALRSVTLGLKMAGTVLPINTREGDNLAIHRALDDASEGDVLVINANSDTGRACFGDILGEISINRGIAGVVIDGATRDIDELLAMGLPVFARGISPAGPFKYGPGTIGAPVACGNVVCHPGDAILGDNDGIVVVPQGRIAAALERTAAQANSEDYMRALIPSRA</sequence>
<dbReference type="CDD" id="cd16841">
    <property type="entry name" value="RraA_family"/>
    <property type="match status" value="1"/>
</dbReference>
<evidence type="ECO:0000256" key="7">
    <source>
        <dbReference type="ARBA" id="ARBA00016549"/>
    </source>
</evidence>
<organism evidence="13 14">
    <name type="scientific">Paeniglutamicibacter sulfureus</name>
    <dbReference type="NCBI Taxonomy" id="43666"/>
    <lineage>
        <taxon>Bacteria</taxon>
        <taxon>Bacillati</taxon>
        <taxon>Actinomycetota</taxon>
        <taxon>Actinomycetes</taxon>
        <taxon>Micrococcales</taxon>
        <taxon>Micrococcaceae</taxon>
        <taxon>Paeniglutamicibacter</taxon>
    </lineage>
</organism>
<dbReference type="RefSeq" id="WP_310290559.1">
    <property type="nucleotide sequence ID" value="NZ_BAAAWO010000001.1"/>
</dbReference>
<dbReference type="PANTHER" id="PTHR33254">
    <property type="entry name" value="4-HYDROXY-4-METHYL-2-OXOGLUTARATE ALDOLASE 3-RELATED"/>
    <property type="match status" value="1"/>
</dbReference>
<evidence type="ECO:0000256" key="2">
    <source>
        <dbReference type="ARBA" id="ARBA00001968"/>
    </source>
</evidence>
<dbReference type="EC" id="4.1.3.17" evidence="5"/>
<keyword evidence="14" id="KW-1185">Reference proteome</keyword>
<proteinExistence type="inferred from homology"/>
<evidence type="ECO:0000256" key="3">
    <source>
        <dbReference type="ARBA" id="ARBA00008621"/>
    </source>
</evidence>
<comment type="similarity">
    <text evidence="3">Belongs to the class II aldolase/RraA-like family.</text>
</comment>
<evidence type="ECO:0000256" key="4">
    <source>
        <dbReference type="ARBA" id="ARBA00011233"/>
    </source>
</evidence>
<evidence type="ECO:0000256" key="10">
    <source>
        <dbReference type="ARBA" id="ARBA00030169"/>
    </source>
</evidence>
<evidence type="ECO:0000256" key="5">
    <source>
        <dbReference type="ARBA" id="ARBA00012213"/>
    </source>
</evidence>
<accession>A0ABU2BJ11</accession>
<dbReference type="EMBL" id="JAVDYI010000001">
    <property type="protein sequence ID" value="MDR7358628.1"/>
    <property type="molecule type" value="Genomic_DNA"/>
</dbReference>
<evidence type="ECO:0000256" key="8">
    <source>
        <dbReference type="ARBA" id="ARBA00025046"/>
    </source>
</evidence>
<dbReference type="InterPro" id="IPR036704">
    <property type="entry name" value="RraA/RraA-like_sf"/>
</dbReference>
<dbReference type="Gene3D" id="3.50.30.40">
    <property type="entry name" value="Ribonuclease E inhibitor RraA/RraA-like"/>
    <property type="match status" value="1"/>
</dbReference>
<evidence type="ECO:0000256" key="6">
    <source>
        <dbReference type="ARBA" id="ARBA00012947"/>
    </source>
</evidence>
<comment type="caution">
    <text evidence="13">The sequence shown here is derived from an EMBL/GenBank/DDBJ whole genome shotgun (WGS) entry which is preliminary data.</text>
</comment>
<evidence type="ECO:0000256" key="11">
    <source>
        <dbReference type="ARBA" id="ARBA00032305"/>
    </source>
</evidence>
<dbReference type="Proteomes" id="UP001183817">
    <property type="component" value="Unassembled WGS sequence"/>
</dbReference>
<dbReference type="InterPro" id="IPR005493">
    <property type="entry name" value="RraA/RraA-like"/>
</dbReference>
<dbReference type="SUPFAM" id="SSF89562">
    <property type="entry name" value="RraA-like"/>
    <property type="match status" value="1"/>
</dbReference>
<dbReference type="Pfam" id="PF03737">
    <property type="entry name" value="RraA-like"/>
    <property type="match status" value="1"/>
</dbReference>
<comment type="subunit">
    <text evidence="4">Homotrimer.</text>
</comment>
<evidence type="ECO:0000313" key="13">
    <source>
        <dbReference type="EMBL" id="MDR7358628.1"/>
    </source>
</evidence>
<dbReference type="EC" id="4.1.1.112" evidence="6"/>
<name>A0ABU2BJ11_9MICC</name>
<comment type="function">
    <text evidence="8">Catalyzes the aldol cleavage of 4-hydroxy-4-methyl-2-oxoglutarate (HMG) into 2 molecules of pyruvate. Also contains a secondary oxaloacetate (OAA) decarboxylase activity due to the common pyruvate enolate transition state formed following C-C bond cleavage in the retro-aldol and decarboxylation reactions.</text>
</comment>
<evidence type="ECO:0000256" key="12">
    <source>
        <dbReference type="ARBA" id="ARBA00047973"/>
    </source>
</evidence>
<reference evidence="13 14" key="1">
    <citation type="submission" date="2023-07" db="EMBL/GenBank/DDBJ databases">
        <title>Sequencing the genomes of 1000 actinobacteria strains.</title>
        <authorList>
            <person name="Klenk H.-P."/>
        </authorList>
    </citation>
    <scope>NUCLEOTIDE SEQUENCE [LARGE SCALE GENOMIC DNA]</scope>
    <source>
        <strain evidence="13 14">DSM 20167</strain>
    </source>
</reference>
<evidence type="ECO:0000256" key="1">
    <source>
        <dbReference type="ARBA" id="ARBA00001342"/>
    </source>
</evidence>